<evidence type="ECO:0008006" key="6">
    <source>
        <dbReference type="Google" id="ProtNLM"/>
    </source>
</evidence>
<dbReference type="Proteomes" id="UP000032061">
    <property type="component" value="Unassembled WGS sequence"/>
</dbReference>
<name>A0A0D0EWW2_9FLAO</name>
<gene>
    <name evidence="3" type="ORF">B0A73_17025</name>
    <name evidence="2" type="ORF">IW18_18180</name>
</gene>
<keyword evidence="5" id="KW-1185">Reference proteome</keyword>
<dbReference type="OrthoDB" id="1375206at2"/>
<dbReference type="EMBL" id="MUGX01000026">
    <property type="protein sequence ID" value="OXA85061.1"/>
    <property type="molecule type" value="Genomic_DNA"/>
</dbReference>
<proteinExistence type="predicted"/>
<dbReference type="Proteomes" id="UP000198302">
    <property type="component" value="Unassembled WGS sequence"/>
</dbReference>
<evidence type="ECO:0000313" key="5">
    <source>
        <dbReference type="Proteomes" id="UP000198302"/>
    </source>
</evidence>
<dbReference type="EMBL" id="JPRK01000015">
    <property type="protein sequence ID" value="KIO51566.1"/>
    <property type="molecule type" value="Genomic_DNA"/>
</dbReference>
<sequence>MKKTLFCIIALSLLWSCSSNDEVASSNLDKNASVKFLYNGKSYESNYKLNNDGTLVLDNQTAAAQYQKIQNLSNLATYVNADGSLTFYDSYKDLEETLSLTKKNNSTSKSANQNNKIIFYHDINNLGTSAGFPIFEDGLEVPDISIYNGFNDKISSFLAKVDQVNKYNVTLFRDKNFEGASVTFPLDELEVNVTNLRNYTLKNRFPKKIRWNDQLSSFKITVNN</sequence>
<evidence type="ECO:0000313" key="3">
    <source>
        <dbReference type="EMBL" id="OXA85061.1"/>
    </source>
</evidence>
<evidence type="ECO:0000313" key="4">
    <source>
        <dbReference type="Proteomes" id="UP000032061"/>
    </source>
</evidence>
<feature type="signal peptide" evidence="1">
    <location>
        <begin position="1"/>
        <end position="21"/>
    </location>
</feature>
<organism evidence="2 4">
    <name type="scientific">Flavobacterium hibernum</name>
    <dbReference type="NCBI Taxonomy" id="37752"/>
    <lineage>
        <taxon>Bacteria</taxon>
        <taxon>Pseudomonadati</taxon>
        <taxon>Bacteroidota</taxon>
        <taxon>Flavobacteriia</taxon>
        <taxon>Flavobacteriales</taxon>
        <taxon>Flavobacteriaceae</taxon>
        <taxon>Flavobacterium</taxon>
    </lineage>
</organism>
<dbReference type="RefSeq" id="WP_041519467.1">
    <property type="nucleotide sequence ID" value="NZ_JPRK01000015.1"/>
</dbReference>
<protein>
    <recommendedName>
        <fullName evidence="6">Lipoprotein</fullName>
    </recommendedName>
</protein>
<evidence type="ECO:0000313" key="2">
    <source>
        <dbReference type="EMBL" id="KIO51566.1"/>
    </source>
</evidence>
<comment type="caution">
    <text evidence="2">The sequence shown here is derived from an EMBL/GenBank/DDBJ whole genome shotgun (WGS) entry which is preliminary data.</text>
</comment>
<reference evidence="2 4" key="1">
    <citation type="submission" date="2015-01" db="EMBL/GenBank/DDBJ databases">
        <title>Genome of Flavobacterium hibernum DSM 12611.</title>
        <authorList>
            <person name="Stropko S.J."/>
            <person name="Pipes S.E."/>
            <person name="Newman J.D."/>
        </authorList>
    </citation>
    <scope>NUCLEOTIDE SEQUENCE [LARGE SCALE GENOMIC DNA]</scope>
    <source>
        <strain evidence="2 4">DSM 12611</strain>
    </source>
</reference>
<accession>A0A0D0EWW2</accession>
<reference evidence="3 5" key="2">
    <citation type="submission" date="2016-11" db="EMBL/GenBank/DDBJ databases">
        <title>Whole genomes of Flavobacteriaceae.</title>
        <authorList>
            <person name="Stine C."/>
            <person name="Li C."/>
            <person name="Tadesse D."/>
        </authorList>
    </citation>
    <scope>NUCLEOTIDE SEQUENCE [LARGE SCALE GENOMIC DNA]</scope>
    <source>
        <strain evidence="3 5">ATCC 51468</strain>
    </source>
</reference>
<dbReference type="Gene3D" id="2.60.20.10">
    <property type="entry name" value="Crystallins"/>
    <property type="match status" value="1"/>
</dbReference>
<feature type="chain" id="PRO_5002226509" description="Lipoprotein" evidence="1">
    <location>
        <begin position="22"/>
        <end position="224"/>
    </location>
</feature>
<evidence type="ECO:0000256" key="1">
    <source>
        <dbReference type="SAM" id="SignalP"/>
    </source>
</evidence>
<keyword evidence="1" id="KW-0732">Signal</keyword>
<dbReference type="AlphaFoldDB" id="A0A0D0EWW2"/>